<evidence type="ECO:0000256" key="1">
    <source>
        <dbReference type="ARBA" id="ARBA00001798"/>
    </source>
</evidence>
<evidence type="ECO:0000256" key="3">
    <source>
        <dbReference type="ARBA" id="ARBA00022679"/>
    </source>
</evidence>
<keyword evidence="12" id="KW-1185">Reference proteome</keyword>
<protein>
    <recommendedName>
        <fullName evidence="2">RBR-type E3 ubiquitin transferase</fullName>
        <ecNumber evidence="2">2.3.2.31</ecNumber>
    </recommendedName>
</protein>
<feature type="domain" description="RING-type" evidence="10">
    <location>
        <begin position="28"/>
        <end position="195"/>
    </location>
</feature>
<dbReference type="EMBL" id="MU006115">
    <property type="protein sequence ID" value="KAF2834700.1"/>
    <property type="molecule type" value="Genomic_DNA"/>
</dbReference>
<keyword evidence="7" id="KW-0833">Ubl conjugation pathway</keyword>
<evidence type="ECO:0000256" key="8">
    <source>
        <dbReference type="ARBA" id="ARBA00022833"/>
    </source>
</evidence>
<dbReference type="Proteomes" id="UP000799429">
    <property type="component" value="Unassembled WGS sequence"/>
</dbReference>
<dbReference type="AlphaFoldDB" id="A0A9P4S2Y0"/>
<evidence type="ECO:0000256" key="6">
    <source>
        <dbReference type="ARBA" id="ARBA00022771"/>
    </source>
</evidence>
<keyword evidence="4" id="KW-0479">Metal-binding</keyword>
<sequence length="195" mass="21987">MDGSAPEQAYNSPVTSPPATKKPAPPVLRRNCIICCTEFEGDEINVSLVKPCRNCASHYCKACTRNIFVRAMSNMREMPARCCGMIPIHIGLPYLSKEEVTKYREMLQEWMTPNPTYCPIPTCSAFLLPARIAKEPTCPKCETRICISCGQKEHPDAACTKETDPDLENALKEWGYRRCPKCRTGIKRMYGCTHM</sequence>
<feature type="non-terminal residue" evidence="11">
    <location>
        <position position="195"/>
    </location>
</feature>
<keyword evidence="5" id="KW-0677">Repeat</keyword>
<organism evidence="11 12">
    <name type="scientific">Patellaria atrata CBS 101060</name>
    <dbReference type="NCBI Taxonomy" id="1346257"/>
    <lineage>
        <taxon>Eukaryota</taxon>
        <taxon>Fungi</taxon>
        <taxon>Dikarya</taxon>
        <taxon>Ascomycota</taxon>
        <taxon>Pezizomycotina</taxon>
        <taxon>Dothideomycetes</taxon>
        <taxon>Dothideomycetes incertae sedis</taxon>
        <taxon>Patellariales</taxon>
        <taxon>Patellariaceae</taxon>
        <taxon>Patellaria</taxon>
    </lineage>
</organism>
<feature type="compositionally biased region" description="Low complexity" evidence="9">
    <location>
        <begin position="12"/>
        <end position="22"/>
    </location>
</feature>
<dbReference type="InterPro" id="IPR044066">
    <property type="entry name" value="TRIAD_supradom"/>
</dbReference>
<keyword evidence="6" id="KW-0863">Zinc-finger</keyword>
<dbReference type="GO" id="GO:0008270">
    <property type="term" value="F:zinc ion binding"/>
    <property type="evidence" value="ECO:0007669"/>
    <property type="project" value="UniProtKB-KW"/>
</dbReference>
<comment type="caution">
    <text evidence="11">The sequence shown here is derived from an EMBL/GenBank/DDBJ whole genome shotgun (WGS) entry which is preliminary data.</text>
</comment>
<evidence type="ECO:0000313" key="11">
    <source>
        <dbReference type="EMBL" id="KAF2834700.1"/>
    </source>
</evidence>
<dbReference type="InterPro" id="IPR031127">
    <property type="entry name" value="E3_UB_ligase_RBR"/>
</dbReference>
<evidence type="ECO:0000256" key="2">
    <source>
        <dbReference type="ARBA" id="ARBA00012251"/>
    </source>
</evidence>
<proteinExistence type="predicted"/>
<dbReference type="EC" id="2.3.2.31" evidence="2"/>
<evidence type="ECO:0000256" key="9">
    <source>
        <dbReference type="SAM" id="MobiDB-lite"/>
    </source>
</evidence>
<dbReference type="SUPFAM" id="SSF57850">
    <property type="entry name" value="RING/U-box"/>
    <property type="match status" value="1"/>
</dbReference>
<accession>A0A9P4S2Y0</accession>
<gene>
    <name evidence="11" type="ORF">M501DRAFT_943448</name>
</gene>
<dbReference type="GO" id="GO:0016567">
    <property type="term" value="P:protein ubiquitination"/>
    <property type="evidence" value="ECO:0007669"/>
    <property type="project" value="InterPro"/>
</dbReference>
<dbReference type="PANTHER" id="PTHR11685">
    <property type="entry name" value="RBR FAMILY RING FINGER AND IBR DOMAIN-CONTAINING"/>
    <property type="match status" value="1"/>
</dbReference>
<evidence type="ECO:0000256" key="7">
    <source>
        <dbReference type="ARBA" id="ARBA00022786"/>
    </source>
</evidence>
<dbReference type="CDD" id="cd20335">
    <property type="entry name" value="BRcat_RBR"/>
    <property type="match status" value="1"/>
</dbReference>
<evidence type="ECO:0000259" key="10">
    <source>
        <dbReference type="PROSITE" id="PS51873"/>
    </source>
</evidence>
<evidence type="ECO:0000313" key="12">
    <source>
        <dbReference type="Proteomes" id="UP000799429"/>
    </source>
</evidence>
<feature type="region of interest" description="Disordered" evidence="9">
    <location>
        <begin position="1"/>
        <end position="23"/>
    </location>
</feature>
<name>A0A9P4S2Y0_9PEZI</name>
<dbReference type="PROSITE" id="PS51873">
    <property type="entry name" value="TRIAD"/>
    <property type="match status" value="1"/>
</dbReference>
<keyword evidence="8" id="KW-0862">Zinc</keyword>
<evidence type="ECO:0000256" key="5">
    <source>
        <dbReference type="ARBA" id="ARBA00022737"/>
    </source>
</evidence>
<dbReference type="GO" id="GO:0061630">
    <property type="term" value="F:ubiquitin protein ligase activity"/>
    <property type="evidence" value="ECO:0007669"/>
    <property type="project" value="UniProtKB-EC"/>
</dbReference>
<comment type="catalytic activity">
    <reaction evidence="1">
        <text>[E2 ubiquitin-conjugating enzyme]-S-ubiquitinyl-L-cysteine + [acceptor protein]-L-lysine = [E2 ubiquitin-conjugating enzyme]-L-cysteine + [acceptor protein]-N(6)-ubiquitinyl-L-lysine.</text>
        <dbReference type="EC" id="2.3.2.31"/>
    </reaction>
</comment>
<keyword evidence="3" id="KW-0808">Transferase</keyword>
<dbReference type="OrthoDB" id="10009520at2759"/>
<evidence type="ECO:0000256" key="4">
    <source>
        <dbReference type="ARBA" id="ARBA00022723"/>
    </source>
</evidence>
<dbReference type="InterPro" id="IPR002867">
    <property type="entry name" value="IBR_dom"/>
</dbReference>
<dbReference type="Pfam" id="PF01485">
    <property type="entry name" value="IBR"/>
    <property type="match status" value="1"/>
</dbReference>
<reference evidence="11" key="1">
    <citation type="journal article" date="2020" name="Stud. Mycol.">
        <title>101 Dothideomycetes genomes: a test case for predicting lifestyles and emergence of pathogens.</title>
        <authorList>
            <person name="Haridas S."/>
            <person name="Albert R."/>
            <person name="Binder M."/>
            <person name="Bloem J."/>
            <person name="Labutti K."/>
            <person name="Salamov A."/>
            <person name="Andreopoulos B."/>
            <person name="Baker S."/>
            <person name="Barry K."/>
            <person name="Bills G."/>
            <person name="Bluhm B."/>
            <person name="Cannon C."/>
            <person name="Castanera R."/>
            <person name="Culley D."/>
            <person name="Daum C."/>
            <person name="Ezra D."/>
            <person name="Gonzalez J."/>
            <person name="Henrissat B."/>
            <person name="Kuo A."/>
            <person name="Liang C."/>
            <person name="Lipzen A."/>
            <person name="Lutzoni F."/>
            <person name="Magnuson J."/>
            <person name="Mondo S."/>
            <person name="Nolan M."/>
            <person name="Ohm R."/>
            <person name="Pangilinan J."/>
            <person name="Park H.-J."/>
            <person name="Ramirez L."/>
            <person name="Alfaro M."/>
            <person name="Sun H."/>
            <person name="Tritt A."/>
            <person name="Yoshinaga Y."/>
            <person name="Zwiers L.-H."/>
            <person name="Turgeon B."/>
            <person name="Goodwin S."/>
            <person name="Spatafora J."/>
            <person name="Crous P."/>
            <person name="Grigoriev I."/>
        </authorList>
    </citation>
    <scope>NUCLEOTIDE SEQUENCE</scope>
    <source>
        <strain evidence="11">CBS 101060</strain>
    </source>
</reference>